<feature type="region of interest" description="Disordered" evidence="1">
    <location>
        <begin position="74"/>
        <end position="96"/>
    </location>
</feature>
<proteinExistence type="predicted"/>
<dbReference type="AlphaFoldDB" id="A0A6M3KT67"/>
<reference evidence="2" key="1">
    <citation type="submission" date="2020-03" db="EMBL/GenBank/DDBJ databases">
        <title>The deep terrestrial virosphere.</title>
        <authorList>
            <person name="Holmfeldt K."/>
            <person name="Nilsson E."/>
            <person name="Simone D."/>
            <person name="Lopez-Fernandez M."/>
            <person name="Wu X."/>
            <person name="de Brujin I."/>
            <person name="Lundin D."/>
            <person name="Andersson A."/>
            <person name="Bertilsson S."/>
            <person name="Dopson M."/>
        </authorList>
    </citation>
    <scope>NUCLEOTIDE SEQUENCE</scope>
    <source>
        <strain evidence="2">MM415B02248</strain>
    </source>
</reference>
<dbReference type="EMBL" id="MT142562">
    <property type="protein sequence ID" value="QJA85226.1"/>
    <property type="molecule type" value="Genomic_DNA"/>
</dbReference>
<evidence type="ECO:0000313" key="2">
    <source>
        <dbReference type="EMBL" id="QJA85226.1"/>
    </source>
</evidence>
<protein>
    <submittedName>
        <fullName evidence="2">Uncharacterized protein</fullName>
    </submittedName>
</protein>
<gene>
    <name evidence="2" type="ORF">MM415B02248_0006</name>
</gene>
<organism evidence="2">
    <name type="scientific">viral metagenome</name>
    <dbReference type="NCBI Taxonomy" id="1070528"/>
    <lineage>
        <taxon>unclassified sequences</taxon>
        <taxon>metagenomes</taxon>
        <taxon>organismal metagenomes</taxon>
    </lineage>
</organism>
<sequence length="96" mass="10760">MENVKEKFMGKTVQDRITGFEGIITGISSYLTGCDQVCITPKSKDDNLKNDSIWLDTSRVVILNKKRFVLSGEDLREESEEKLNGGPQHDAPKGMQ</sequence>
<evidence type="ECO:0000256" key="1">
    <source>
        <dbReference type="SAM" id="MobiDB-lite"/>
    </source>
</evidence>
<accession>A0A6M3KT67</accession>
<name>A0A6M3KT67_9ZZZZ</name>